<proteinExistence type="predicted"/>
<evidence type="ECO:0000313" key="2">
    <source>
        <dbReference type="EMBL" id="TDK33713.1"/>
    </source>
</evidence>
<dbReference type="PANTHER" id="PTHR43155">
    <property type="entry name" value="CYCLIC DI-GMP PHOSPHODIESTERASE PA4108-RELATED"/>
    <property type="match status" value="1"/>
</dbReference>
<dbReference type="InterPro" id="IPR003607">
    <property type="entry name" value="HD/PDEase_dom"/>
</dbReference>
<dbReference type="SUPFAM" id="SSF109604">
    <property type="entry name" value="HD-domain/PDEase-like"/>
    <property type="match status" value="1"/>
</dbReference>
<gene>
    <name evidence="2" type="ORF">E2F49_06905</name>
</gene>
<dbReference type="Gene3D" id="1.10.3210.10">
    <property type="entry name" value="Hypothetical protein af1432"/>
    <property type="match status" value="1"/>
</dbReference>
<protein>
    <submittedName>
        <fullName evidence="2">HD-GYP domain-containing protein</fullName>
    </submittedName>
</protein>
<feature type="domain" description="HD-GYP" evidence="1">
    <location>
        <begin position="168"/>
        <end position="368"/>
    </location>
</feature>
<dbReference type="InterPro" id="IPR021812">
    <property type="entry name" value="DUF3391"/>
</dbReference>
<dbReference type="Pfam" id="PF11871">
    <property type="entry name" value="DUF3391"/>
    <property type="match status" value="1"/>
</dbReference>
<dbReference type="Pfam" id="PF13487">
    <property type="entry name" value="HD_5"/>
    <property type="match status" value="1"/>
</dbReference>
<dbReference type="Proteomes" id="UP000295543">
    <property type="component" value="Unassembled WGS sequence"/>
</dbReference>
<sequence length="437" mass="47462">MGCTGEDGLQAGRGRASMLSSERKLAVAELKEGMYVCRLDRPWEGTPFLLQGVLIESESDIETLAGLCKEVYVDVERGVVPVEASLLSLEPAAPRIVIPPKSAWRAYSDDEIAALQGTATYPETVEFEQELSQARDAHVQAAAFAERVLDDVREGRAIAVEDVRGAVEPMVRSLVRNADAFLWLDALRARGAYEYRHALSCSALAVAFGRHVGLPQELLVDMASGALLLDVGKLRLDDALVSSSTAYGDEERRRMQAHVEHSLAIVDAGGAVPEHVREMIRTHHEWVDGGGYPRRLEGDAVPLLGRVAAVVDAYDAMTSDRPHQCAVAPHVALQALYKARGSQFAAEIVEQFMQCMSVYPIGALVELSSGEVAIVTAQNAARRLQPRVMVLTDPDKQVLSQFHSLDLLVRAHSDDPVRIASALPPGAYGLDPVDLFL</sequence>
<dbReference type="PANTHER" id="PTHR43155:SF2">
    <property type="entry name" value="CYCLIC DI-GMP PHOSPHODIESTERASE PA4108"/>
    <property type="match status" value="1"/>
</dbReference>
<name>A0A4R5UEJ8_9GAMM</name>
<dbReference type="CDD" id="cd00077">
    <property type="entry name" value="HDc"/>
    <property type="match status" value="1"/>
</dbReference>
<reference evidence="2 3" key="1">
    <citation type="submission" date="2019-03" db="EMBL/GenBank/DDBJ databases">
        <title>Luteimonas zhaokaii sp.nov., isolated from the rectal contents of Plateau pika in Yushu, Qinghai Province, China.</title>
        <authorList>
            <person name="Zhang G."/>
        </authorList>
    </citation>
    <scope>NUCLEOTIDE SEQUENCE [LARGE SCALE GENOMIC DNA]</scope>
    <source>
        <strain evidence="2 3">THG-MD21</strain>
    </source>
</reference>
<dbReference type="InterPro" id="IPR037522">
    <property type="entry name" value="HD_GYP_dom"/>
</dbReference>
<accession>A0A4R5UEJ8</accession>
<keyword evidence="3" id="KW-1185">Reference proteome</keyword>
<organism evidence="2 3">
    <name type="scientific">Luteimonas terrae</name>
    <dbReference type="NCBI Taxonomy" id="1530191"/>
    <lineage>
        <taxon>Bacteria</taxon>
        <taxon>Pseudomonadati</taxon>
        <taxon>Pseudomonadota</taxon>
        <taxon>Gammaproteobacteria</taxon>
        <taxon>Lysobacterales</taxon>
        <taxon>Lysobacteraceae</taxon>
        <taxon>Luteimonas</taxon>
    </lineage>
</organism>
<evidence type="ECO:0000259" key="1">
    <source>
        <dbReference type="PROSITE" id="PS51832"/>
    </source>
</evidence>
<dbReference type="AlphaFoldDB" id="A0A4R5UEJ8"/>
<evidence type="ECO:0000313" key="3">
    <source>
        <dbReference type="Proteomes" id="UP000295543"/>
    </source>
</evidence>
<dbReference type="OrthoDB" id="9802066at2"/>
<comment type="caution">
    <text evidence="2">The sequence shown here is derived from an EMBL/GenBank/DDBJ whole genome shotgun (WGS) entry which is preliminary data.</text>
</comment>
<dbReference type="PROSITE" id="PS51832">
    <property type="entry name" value="HD_GYP"/>
    <property type="match status" value="1"/>
</dbReference>
<dbReference type="EMBL" id="SMTG01000002">
    <property type="protein sequence ID" value="TDK33713.1"/>
    <property type="molecule type" value="Genomic_DNA"/>
</dbReference>
<dbReference type="GO" id="GO:0008081">
    <property type="term" value="F:phosphoric diester hydrolase activity"/>
    <property type="evidence" value="ECO:0007669"/>
    <property type="project" value="UniProtKB-ARBA"/>
</dbReference>